<dbReference type="Proteomes" id="UP000887565">
    <property type="component" value="Unplaced"/>
</dbReference>
<evidence type="ECO:0000313" key="2">
    <source>
        <dbReference type="Proteomes" id="UP000887565"/>
    </source>
</evidence>
<organism evidence="2 3">
    <name type="scientific">Romanomermis culicivorax</name>
    <name type="common">Nematode worm</name>
    <dbReference type="NCBI Taxonomy" id="13658"/>
    <lineage>
        <taxon>Eukaryota</taxon>
        <taxon>Metazoa</taxon>
        <taxon>Ecdysozoa</taxon>
        <taxon>Nematoda</taxon>
        <taxon>Enoplea</taxon>
        <taxon>Dorylaimia</taxon>
        <taxon>Mermithida</taxon>
        <taxon>Mermithoidea</taxon>
        <taxon>Mermithidae</taxon>
        <taxon>Romanomermis</taxon>
    </lineage>
</organism>
<accession>A0A915HTF4</accession>
<protein>
    <submittedName>
        <fullName evidence="3">Uncharacterized protein</fullName>
    </submittedName>
</protein>
<reference evidence="3" key="1">
    <citation type="submission" date="2022-11" db="UniProtKB">
        <authorList>
            <consortium name="WormBaseParasite"/>
        </authorList>
    </citation>
    <scope>IDENTIFICATION</scope>
</reference>
<feature type="region of interest" description="Disordered" evidence="1">
    <location>
        <begin position="1"/>
        <end position="93"/>
    </location>
</feature>
<evidence type="ECO:0000256" key="1">
    <source>
        <dbReference type="SAM" id="MobiDB-lite"/>
    </source>
</evidence>
<keyword evidence="2" id="KW-1185">Reference proteome</keyword>
<feature type="compositionally biased region" description="Polar residues" evidence="1">
    <location>
        <begin position="1"/>
        <end position="17"/>
    </location>
</feature>
<feature type="compositionally biased region" description="Basic and acidic residues" evidence="1">
    <location>
        <begin position="42"/>
        <end position="61"/>
    </location>
</feature>
<proteinExistence type="predicted"/>
<sequence>MAPVDTQTPQAPSTSTRALDHHGQLIRKPGRYEHSVKRKQHLHEEAEYCKSHKTRTTDKPCTRRTPQPSTLRAEGGQTPSERTTGRHKQRNKQKAIRRLLASRTELISKGGQLKVNVVGVHR</sequence>
<name>A0A915HTF4_ROMCU</name>
<dbReference type="AlphaFoldDB" id="A0A915HTF4"/>
<dbReference type="WBParaSite" id="nRc.2.0.1.t04677-RA">
    <property type="protein sequence ID" value="nRc.2.0.1.t04677-RA"/>
    <property type="gene ID" value="nRc.2.0.1.g04677"/>
</dbReference>
<evidence type="ECO:0000313" key="3">
    <source>
        <dbReference type="WBParaSite" id="nRc.2.0.1.t04677-RA"/>
    </source>
</evidence>